<comment type="caution">
    <text evidence="6">The sequence shown here is derived from an EMBL/GenBank/DDBJ whole genome shotgun (WGS) entry which is preliminary data.</text>
</comment>
<feature type="domain" description="NACHT-NTPase and P-loop NTPases N-terminal" evidence="3">
    <location>
        <begin position="12"/>
        <end position="130"/>
    </location>
</feature>
<dbReference type="Pfam" id="PF17107">
    <property type="entry name" value="SesA"/>
    <property type="match status" value="1"/>
</dbReference>
<evidence type="ECO:0008006" key="8">
    <source>
        <dbReference type="Google" id="ProtNLM"/>
    </source>
</evidence>
<evidence type="ECO:0000259" key="4">
    <source>
        <dbReference type="Pfam" id="PF24883"/>
    </source>
</evidence>
<dbReference type="Gene3D" id="3.40.50.300">
    <property type="entry name" value="P-loop containing nucleotide triphosphate hydrolases"/>
    <property type="match status" value="1"/>
</dbReference>
<protein>
    <recommendedName>
        <fullName evidence="8">NACHT domain-containing protein</fullName>
    </recommendedName>
</protein>
<dbReference type="PANTHER" id="PTHR10039">
    <property type="entry name" value="AMELOGENIN"/>
    <property type="match status" value="1"/>
</dbReference>
<dbReference type="SUPFAM" id="SSF52540">
    <property type="entry name" value="P-loop containing nucleoside triphosphate hydrolases"/>
    <property type="match status" value="1"/>
</dbReference>
<dbReference type="Proteomes" id="UP001498476">
    <property type="component" value="Unassembled WGS sequence"/>
</dbReference>
<evidence type="ECO:0000259" key="3">
    <source>
        <dbReference type="Pfam" id="PF17107"/>
    </source>
</evidence>
<dbReference type="InterPro" id="IPR056884">
    <property type="entry name" value="NPHP3-like_N"/>
</dbReference>
<feature type="domain" description="DUF7791" evidence="5">
    <location>
        <begin position="523"/>
        <end position="657"/>
    </location>
</feature>
<keyword evidence="2" id="KW-0175">Coiled coil</keyword>
<keyword evidence="7" id="KW-1185">Reference proteome</keyword>
<dbReference type="InterPro" id="IPR031352">
    <property type="entry name" value="SesA"/>
</dbReference>
<evidence type="ECO:0000313" key="7">
    <source>
        <dbReference type="Proteomes" id="UP001498476"/>
    </source>
</evidence>
<proteinExistence type="predicted"/>
<dbReference type="Pfam" id="PF25053">
    <property type="entry name" value="DUF7791"/>
    <property type="match status" value="1"/>
</dbReference>
<gene>
    <name evidence="6" type="ORF">QQX98_009019</name>
</gene>
<dbReference type="InterPro" id="IPR056693">
    <property type="entry name" value="DUF7791"/>
</dbReference>
<dbReference type="PANTHER" id="PTHR10039:SF5">
    <property type="entry name" value="NACHT DOMAIN-CONTAINING PROTEIN"/>
    <property type="match status" value="1"/>
</dbReference>
<evidence type="ECO:0000256" key="1">
    <source>
        <dbReference type="ARBA" id="ARBA00022737"/>
    </source>
</evidence>
<evidence type="ECO:0000259" key="5">
    <source>
        <dbReference type="Pfam" id="PF25053"/>
    </source>
</evidence>
<reference evidence="6 7" key="1">
    <citation type="journal article" date="2025" name="Microbiol. Resour. Announc.">
        <title>Draft genome sequences for Neonectria magnoliae and Neonectria punicea, canker pathogens of Liriodendron tulipifera and Acer saccharum in West Virginia.</title>
        <authorList>
            <person name="Petronek H.M."/>
            <person name="Kasson M.T."/>
            <person name="Metheny A.M."/>
            <person name="Stauder C.M."/>
            <person name="Lovett B."/>
            <person name="Lynch S.C."/>
            <person name="Garnas J.R."/>
            <person name="Kasson L.R."/>
            <person name="Stajich J.E."/>
        </authorList>
    </citation>
    <scope>NUCLEOTIDE SEQUENCE [LARGE SCALE GENOMIC DNA]</scope>
    <source>
        <strain evidence="6 7">NRRL 64653</strain>
    </source>
</reference>
<dbReference type="InterPro" id="IPR027417">
    <property type="entry name" value="P-loop_NTPase"/>
</dbReference>
<name>A0ABR1GTY7_9HYPO</name>
<accession>A0ABR1GTY7</accession>
<feature type="domain" description="Nephrocystin 3-like N-terminal" evidence="4">
    <location>
        <begin position="244"/>
        <end position="414"/>
    </location>
</feature>
<evidence type="ECO:0000313" key="6">
    <source>
        <dbReference type="EMBL" id="KAK7408833.1"/>
    </source>
</evidence>
<dbReference type="Pfam" id="PF24883">
    <property type="entry name" value="NPHP3_N"/>
    <property type="match status" value="1"/>
</dbReference>
<sequence length="924" mass="106114">MAEPFEIIGLASSIVAFVDFSIKLVSAVKAARDSIHDTLPEVHEIELCLEDVRHSNLRAIQGSPGRQLSQGERHIMDMATECDRLAGELGAMVRKLKIRDGARFRTIESSRIALRVLRKGKDIDDLRRRIDNLDVRIRSNVQMILDRKRGSEILSDLNALRESQKQLGINYDSKLDGIQKDILRLAAENREAQGEQLSALKEHLDLLEQERITCRRQSRVIRSLYFPELRRRWSQITDADQFTNTWLFDPTRTNFLEWLKGGDGIYWISGKAGSGKSTLMKFAAEHAHTARALEEWAGSAQLYTASYYFWNQGFEMQKSQVGLLQSLLYQILRRAPTLIPYVCSDDRLDHERWEIDELKRAFEALAKHSGLSTKFCFFIDGLDEYDGEEEDVVNFLSFFSESKLADIKICSSSRPREVFRPFQQSIYSLAVQDFTREDMKTHVRQRLQMNEKFKALGASQPGCEELMAQIAQQSQGVWLWVFLVTRDLVHAVNRSEGFSTLQRILRLFPPDLEAYFEHIIEGIKPVFRVEMAQIFLITTEEVQPLPLFAFSLLERENRDSDYAVKAPISPASEQEVSEAEEQWKSRIQNRCGDLLIVNDMSHPIFLGKPVDFLHRTVRDFLQDCYHQRLVEMVAPQSGFDPLVSLCKMTLFLLKSVPKEDFRHKSSINRIIGLTDELLYYAHEVEKRSQAAESPVVDVLDELDRVNCEHARSLRSRHWTHARDLPRARGYDEYREGGNCNFLALTVQARLVKYVRAKLAGDSKRLQKPGRPLLDYALRPRRVTAISMPYHSQRDDPSIDVNMVRLLLEKGASANQKVHLNDGRTVWALFLLSCHESTTRGEATAPMREAWYQASDLLCRHGADPECWLDDNDASMNAVGILDKVLGRDKALHLQSLMAEAQARKRTNGSSWLSAPRHFWRMVSN</sequence>
<evidence type="ECO:0000256" key="2">
    <source>
        <dbReference type="SAM" id="Coils"/>
    </source>
</evidence>
<keyword evidence="1" id="KW-0677">Repeat</keyword>
<dbReference type="EMBL" id="JAZAVJ010000172">
    <property type="protein sequence ID" value="KAK7408833.1"/>
    <property type="molecule type" value="Genomic_DNA"/>
</dbReference>
<organism evidence="6 7">
    <name type="scientific">Neonectria punicea</name>
    <dbReference type="NCBI Taxonomy" id="979145"/>
    <lineage>
        <taxon>Eukaryota</taxon>
        <taxon>Fungi</taxon>
        <taxon>Dikarya</taxon>
        <taxon>Ascomycota</taxon>
        <taxon>Pezizomycotina</taxon>
        <taxon>Sordariomycetes</taxon>
        <taxon>Hypocreomycetidae</taxon>
        <taxon>Hypocreales</taxon>
        <taxon>Nectriaceae</taxon>
        <taxon>Neonectria</taxon>
    </lineage>
</organism>
<feature type="coiled-coil region" evidence="2">
    <location>
        <begin position="175"/>
        <end position="217"/>
    </location>
</feature>